<keyword evidence="6" id="KW-1185">Reference proteome</keyword>
<evidence type="ECO:0000256" key="1">
    <source>
        <dbReference type="ARBA" id="ARBA00005964"/>
    </source>
</evidence>
<dbReference type="HOGENOM" id="CLU_006586_10_6_1"/>
<accession>M2QIB7</accession>
<evidence type="ECO:0000313" key="6">
    <source>
        <dbReference type="Proteomes" id="UP000016930"/>
    </source>
</evidence>
<reference evidence="5 6" key="1">
    <citation type="journal article" date="2012" name="Proc. Natl. Acad. Sci. U.S.A.">
        <title>Comparative genomics of Ceriporiopsis subvermispora and Phanerochaete chrysosporium provide insight into selective ligninolysis.</title>
        <authorList>
            <person name="Fernandez-Fueyo E."/>
            <person name="Ruiz-Duenas F.J."/>
            <person name="Ferreira P."/>
            <person name="Floudas D."/>
            <person name="Hibbett D.S."/>
            <person name="Canessa P."/>
            <person name="Larrondo L.F."/>
            <person name="James T.Y."/>
            <person name="Seelenfreund D."/>
            <person name="Lobos S."/>
            <person name="Polanco R."/>
            <person name="Tello M."/>
            <person name="Honda Y."/>
            <person name="Watanabe T."/>
            <person name="Watanabe T."/>
            <person name="Ryu J.S."/>
            <person name="Kubicek C.P."/>
            <person name="Schmoll M."/>
            <person name="Gaskell J."/>
            <person name="Hammel K.E."/>
            <person name="St John F.J."/>
            <person name="Vanden Wymelenberg A."/>
            <person name="Sabat G."/>
            <person name="Splinter BonDurant S."/>
            <person name="Syed K."/>
            <person name="Yadav J.S."/>
            <person name="Doddapaneni H."/>
            <person name="Subramanian V."/>
            <person name="Lavin J.L."/>
            <person name="Oguiza J.A."/>
            <person name="Perez G."/>
            <person name="Pisabarro A.G."/>
            <person name="Ramirez L."/>
            <person name="Santoyo F."/>
            <person name="Master E."/>
            <person name="Coutinho P.M."/>
            <person name="Henrissat B."/>
            <person name="Lombard V."/>
            <person name="Magnuson J.K."/>
            <person name="Kuees U."/>
            <person name="Hori C."/>
            <person name="Igarashi K."/>
            <person name="Samejima M."/>
            <person name="Held B.W."/>
            <person name="Barry K.W."/>
            <person name="LaButti K.M."/>
            <person name="Lapidus A."/>
            <person name="Lindquist E.A."/>
            <person name="Lucas S.M."/>
            <person name="Riley R."/>
            <person name="Salamov A.A."/>
            <person name="Hoffmeister D."/>
            <person name="Schwenk D."/>
            <person name="Hadar Y."/>
            <person name="Yarden O."/>
            <person name="de Vries R.P."/>
            <person name="Wiebenga A."/>
            <person name="Stenlid J."/>
            <person name="Eastwood D."/>
            <person name="Grigoriev I.V."/>
            <person name="Berka R.M."/>
            <person name="Blanchette R.A."/>
            <person name="Kersten P."/>
            <person name="Martinez A.T."/>
            <person name="Vicuna R."/>
            <person name="Cullen D."/>
        </authorList>
    </citation>
    <scope>NUCLEOTIDE SEQUENCE [LARGE SCALE GENOMIC DNA]</scope>
    <source>
        <strain evidence="5 6">B</strain>
    </source>
</reference>
<dbReference type="EMBL" id="KB445797">
    <property type="protein sequence ID" value="EMD36783.1"/>
    <property type="molecule type" value="Genomic_DNA"/>
</dbReference>
<evidence type="ECO:0000256" key="2">
    <source>
        <dbReference type="ARBA" id="ARBA00022801"/>
    </source>
</evidence>
<dbReference type="InterPro" id="IPR019826">
    <property type="entry name" value="Carboxylesterase_B_AS"/>
</dbReference>
<dbReference type="Pfam" id="PF00135">
    <property type="entry name" value="COesterase"/>
    <property type="match status" value="1"/>
</dbReference>
<proteinExistence type="inferred from homology"/>
<dbReference type="PROSITE" id="PS00941">
    <property type="entry name" value="CARBOXYLESTERASE_B_2"/>
    <property type="match status" value="1"/>
</dbReference>
<dbReference type="STRING" id="914234.M2QIB7"/>
<dbReference type="InterPro" id="IPR050309">
    <property type="entry name" value="Type-B_Carboxylest/Lipase"/>
</dbReference>
<dbReference type="EC" id="3.1.1.-" evidence="3"/>
<dbReference type="InterPro" id="IPR029058">
    <property type="entry name" value="AB_hydrolase_fold"/>
</dbReference>
<organism evidence="5 6">
    <name type="scientific">Ceriporiopsis subvermispora (strain B)</name>
    <name type="common">White-rot fungus</name>
    <name type="synonym">Gelatoporia subvermispora</name>
    <dbReference type="NCBI Taxonomy" id="914234"/>
    <lineage>
        <taxon>Eukaryota</taxon>
        <taxon>Fungi</taxon>
        <taxon>Dikarya</taxon>
        <taxon>Basidiomycota</taxon>
        <taxon>Agaricomycotina</taxon>
        <taxon>Agaricomycetes</taxon>
        <taxon>Polyporales</taxon>
        <taxon>Gelatoporiaceae</taxon>
        <taxon>Gelatoporia</taxon>
    </lineage>
</organism>
<dbReference type="Proteomes" id="UP000016930">
    <property type="component" value="Unassembled WGS sequence"/>
</dbReference>
<dbReference type="InterPro" id="IPR019819">
    <property type="entry name" value="Carboxylesterase_B_CS"/>
</dbReference>
<sequence>MNSPNVTIEDGMLIGAADGGTNKYLGIPFAQPPIGKLRFAPPQQPANYSGVYDASVAGAGCPGFDFGDFSTFSMSNPAEELNTMLSKAFPPPDAIDEDCLTLNVWAPSETKPGADLPVLVVRGFVSGAGSSYNGSVIVERWIELGSPLVYVNLNYRKEVKDANATNLGLRDQRMALEWVNRHIGAFGGDPTKVTIWGESSGAMSVVYQMLHNNGSHNGLFSAAFKDSGTPEFMHNFTDRQDVYDKLVKRADCSHSEDRLGCLKDLSPDALQKGLRGISFRDQDDAFQPAVDREFIQDMPRMMVLRGQIANVPFMTGNCDDDDTLLASIYANHADTDNDVAAILKSTFPNATPKNIAKVMALYPPDVTQGAPFDTGYANALSLQYKRLAAIMTDDIFHSPRRFLLRVRSRKQPVWSFPALIKPPRHATQAHQSELLSVYAPGVMTDYLIRFAAHLDPNGGPQSQSTQVYWPQYDLTDPQLLTFYDL</sequence>
<gene>
    <name evidence="5" type="ORF">CERSUDRAFT_65576</name>
</gene>
<name>M2QIB7_CERS8</name>
<dbReference type="Gene3D" id="3.40.50.1820">
    <property type="entry name" value="alpha/beta hydrolase"/>
    <property type="match status" value="1"/>
</dbReference>
<evidence type="ECO:0000256" key="3">
    <source>
        <dbReference type="RuleBase" id="RU361235"/>
    </source>
</evidence>
<keyword evidence="2 3" id="KW-0378">Hydrolase</keyword>
<comment type="similarity">
    <text evidence="1 3">Belongs to the type-B carboxylesterase/lipase family.</text>
</comment>
<feature type="domain" description="Carboxylesterase type B" evidence="4">
    <location>
        <begin position="3"/>
        <end position="480"/>
    </location>
</feature>
<evidence type="ECO:0000313" key="5">
    <source>
        <dbReference type="EMBL" id="EMD36783.1"/>
    </source>
</evidence>
<dbReference type="OrthoDB" id="408631at2759"/>
<dbReference type="PROSITE" id="PS00122">
    <property type="entry name" value="CARBOXYLESTERASE_B_1"/>
    <property type="match status" value="1"/>
</dbReference>
<dbReference type="PANTHER" id="PTHR11559">
    <property type="entry name" value="CARBOXYLESTERASE"/>
    <property type="match status" value="1"/>
</dbReference>
<dbReference type="ESTHER" id="cers8-m2qib7">
    <property type="family name" value="Fungal_carboxylesterase_lipase"/>
</dbReference>
<dbReference type="GO" id="GO:0016787">
    <property type="term" value="F:hydrolase activity"/>
    <property type="evidence" value="ECO:0007669"/>
    <property type="project" value="UniProtKB-KW"/>
</dbReference>
<dbReference type="SUPFAM" id="SSF53474">
    <property type="entry name" value="alpha/beta-Hydrolases"/>
    <property type="match status" value="1"/>
</dbReference>
<protein>
    <recommendedName>
        <fullName evidence="3">Carboxylic ester hydrolase</fullName>
        <ecNumber evidence="3">3.1.1.-</ecNumber>
    </recommendedName>
</protein>
<evidence type="ECO:0000259" key="4">
    <source>
        <dbReference type="Pfam" id="PF00135"/>
    </source>
</evidence>
<dbReference type="AlphaFoldDB" id="M2QIB7"/>
<dbReference type="InterPro" id="IPR002018">
    <property type="entry name" value="CarbesteraseB"/>
</dbReference>